<protein>
    <submittedName>
        <fullName evidence="2">Homeobox-leucine zipper protein HDG11-like protein</fullName>
    </submittedName>
</protein>
<evidence type="ECO:0000259" key="1">
    <source>
        <dbReference type="PROSITE" id="PS50848"/>
    </source>
</evidence>
<keyword evidence="3" id="KW-1185">Reference proteome</keyword>
<dbReference type="PANTHER" id="PTHR45654:SF77">
    <property type="entry name" value="HOMEOBOX-LEUCINE ZIPPER PROTEIN MERISTEM L1"/>
    <property type="match status" value="1"/>
</dbReference>
<feature type="non-terminal residue" evidence="2">
    <location>
        <position position="1"/>
    </location>
</feature>
<dbReference type="PANTHER" id="PTHR45654">
    <property type="entry name" value="HOMEOBOX-LEUCINE ZIPPER PROTEIN MERISTEM L1"/>
    <property type="match status" value="1"/>
</dbReference>
<comment type="caution">
    <text evidence="2">The sequence shown here is derived from an EMBL/GenBank/DDBJ whole genome shotgun (WGS) entry which is preliminary data.</text>
</comment>
<name>A0ABQ4Z217_9ASTR</name>
<reference evidence="2" key="1">
    <citation type="journal article" date="2022" name="Int. J. Mol. Sci.">
        <title>Draft Genome of Tanacetum Coccineum: Genomic Comparison of Closely Related Tanacetum-Family Plants.</title>
        <authorList>
            <person name="Yamashiro T."/>
            <person name="Shiraishi A."/>
            <person name="Nakayama K."/>
            <person name="Satake H."/>
        </authorList>
    </citation>
    <scope>NUCLEOTIDE SEQUENCE</scope>
</reference>
<dbReference type="EMBL" id="BQNB010010955">
    <property type="protein sequence ID" value="GJS84179.1"/>
    <property type="molecule type" value="Genomic_DNA"/>
</dbReference>
<organism evidence="2 3">
    <name type="scientific">Tanacetum coccineum</name>
    <dbReference type="NCBI Taxonomy" id="301880"/>
    <lineage>
        <taxon>Eukaryota</taxon>
        <taxon>Viridiplantae</taxon>
        <taxon>Streptophyta</taxon>
        <taxon>Embryophyta</taxon>
        <taxon>Tracheophyta</taxon>
        <taxon>Spermatophyta</taxon>
        <taxon>Magnoliopsida</taxon>
        <taxon>eudicotyledons</taxon>
        <taxon>Gunneridae</taxon>
        <taxon>Pentapetalae</taxon>
        <taxon>asterids</taxon>
        <taxon>campanulids</taxon>
        <taxon>Asterales</taxon>
        <taxon>Asteraceae</taxon>
        <taxon>Asteroideae</taxon>
        <taxon>Anthemideae</taxon>
        <taxon>Anthemidinae</taxon>
        <taxon>Tanacetum</taxon>
    </lineage>
</organism>
<dbReference type="Proteomes" id="UP001151760">
    <property type="component" value="Unassembled WGS sequence"/>
</dbReference>
<proteinExistence type="predicted"/>
<accession>A0ABQ4Z217</accession>
<gene>
    <name evidence="2" type="ORF">Tco_0750720</name>
</gene>
<dbReference type="InterPro" id="IPR042160">
    <property type="entry name" value="HD-Zip_IV"/>
</dbReference>
<reference evidence="2" key="2">
    <citation type="submission" date="2022-01" db="EMBL/GenBank/DDBJ databases">
        <authorList>
            <person name="Yamashiro T."/>
            <person name="Shiraishi A."/>
            <person name="Satake H."/>
            <person name="Nakayama K."/>
        </authorList>
    </citation>
    <scope>NUCLEOTIDE SEQUENCE</scope>
</reference>
<evidence type="ECO:0000313" key="2">
    <source>
        <dbReference type="EMBL" id="GJS84179.1"/>
    </source>
</evidence>
<evidence type="ECO:0000313" key="3">
    <source>
        <dbReference type="Proteomes" id="UP001151760"/>
    </source>
</evidence>
<sequence length="252" mass="28570">EIPAQIQIPVDDDMMLDDVDAEMDPDSVKALTAQLDVEAAVTELNVLCTDSDKKLWVKDNGRDSNWSALFPFVIANEETIKVFPFFDPSEGSFNPIHKEFRLTTAGVAKRKVNTLRACQQVRERALLLVEVTYEREEVENGRESNCHQFASGCLIEEDLNNGGSRVTWVENMGLSEITRGGMGFGATLMQDLLERSCERRRYSTEQDLIESNTVFVVVLDSVVCEGESSIYAEREREAWAARARWDGVWRHR</sequence>
<dbReference type="Pfam" id="PF01852">
    <property type="entry name" value="START"/>
    <property type="match status" value="1"/>
</dbReference>
<feature type="domain" description="START" evidence="1">
    <location>
        <begin position="50"/>
        <end position="202"/>
    </location>
</feature>
<dbReference type="InterPro" id="IPR002913">
    <property type="entry name" value="START_lipid-bd_dom"/>
</dbReference>
<dbReference type="PROSITE" id="PS50848">
    <property type="entry name" value="START"/>
    <property type="match status" value="1"/>
</dbReference>